<evidence type="ECO:0000313" key="1">
    <source>
        <dbReference type="EMBL" id="KNZ41270.1"/>
    </source>
</evidence>
<dbReference type="InterPro" id="IPR000944">
    <property type="entry name" value="Tscrpt_reg_Rrf2"/>
</dbReference>
<dbReference type="PROSITE" id="PS51197">
    <property type="entry name" value="HTH_RRF2_2"/>
    <property type="match status" value="1"/>
</dbReference>
<evidence type="ECO:0000313" key="2">
    <source>
        <dbReference type="Proteomes" id="UP000036873"/>
    </source>
</evidence>
<dbReference type="STRING" id="52689.AKG39_13250"/>
<dbReference type="Proteomes" id="UP000036873">
    <property type="component" value="Unassembled WGS sequence"/>
</dbReference>
<name>A0A0L6U0B9_9FIRM</name>
<dbReference type="InterPro" id="IPR036388">
    <property type="entry name" value="WH-like_DNA-bd_sf"/>
</dbReference>
<dbReference type="PANTHER" id="PTHR33221:SF15">
    <property type="entry name" value="HTH-TYPE TRANSCRIPTIONAL REGULATOR YWGB-RELATED"/>
    <property type="match status" value="1"/>
</dbReference>
<proteinExistence type="predicted"/>
<sequence length="169" mass="18541">MKVTSGVEQAVCILLMLASQKDGLPLKSVTLSTRLQVSDSYLKKVLRKLVIGGLINSNASKTGGFTLAKPDDSITLLDVFEAIEGSDPFFVPSSLVEKVFLMPETIEKKKNTVITILTEAETLFKNRLIECSLRQLRYYDESNNLGTVDWNAIVENSACIKGGTSHAEK</sequence>
<comment type="caution">
    <text evidence="1">The sequence shown here is derived from an EMBL/GenBank/DDBJ whole genome shotgun (WGS) entry which is preliminary data.</text>
</comment>
<reference evidence="2" key="1">
    <citation type="submission" date="2015-07" db="EMBL/GenBank/DDBJ databases">
        <title>Draft genome sequence of Acetobacterium bakii DSM 8293, a potential psychrophilic chemical producer through syngas fermentation.</title>
        <authorList>
            <person name="Song Y."/>
            <person name="Hwang S."/>
            <person name="Cho B.-K."/>
        </authorList>
    </citation>
    <scope>NUCLEOTIDE SEQUENCE [LARGE SCALE GENOMIC DNA]</scope>
    <source>
        <strain evidence="2">DSM 8239</strain>
    </source>
</reference>
<dbReference type="OrthoDB" id="9808360at2"/>
<dbReference type="SUPFAM" id="SSF46785">
    <property type="entry name" value="Winged helix' DNA-binding domain"/>
    <property type="match status" value="1"/>
</dbReference>
<dbReference type="AlphaFoldDB" id="A0A0L6U0B9"/>
<dbReference type="PATRIC" id="fig|52689.4.peg.2017"/>
<dbReference type="InterPro" id="IPR036390">
    <property type="entry name" value="WH_DNA-bd_sf"/>
</dbReference>
<dbReference type="Gene3D" id="1.10.10.10">
    <property type="entry name" value="Winged helix-like DNA-binding domain superfamily/Winged helix DNA-binding domain"/>
    <property type="match status" value="1"/>
</dbReference>
<dbReference type="PANTHER" id="PTHR33221">
    <property type="entry name" value="WINGED HELIX-TURN-HELIX TRANSCRIPTIONAL REGULATOR, RRF2 FAMILY"/>
    <property type="match status" value="1"/>
</dbReference>
<gene>
    <name evidence="1" type="ORF">AKG39_13250</name>
</gene>
<organism evidence="1 2">
    <name type="scientific">Acetobacterium bakii</name>
    <dbReference type="NCBI Taxonomy" id="52689"/>
    <lineage>
        <taxon>Bacteria</taxon>
        <taxon>Bacillati</taxon>
        <taxon>Bacillota</taxon>
        <taxon>Clostridia</taxon>
        <taxon>Eubacteriales</taxon>
        <taxon>Eubacteriaceae</taxon>
        <taxon>Acetobacterium</taxon>
    </lineage>
</organism>
<dbReference type="GO" id="GO:0005829">
    <property type="term" value="C:cytosol"/>
    <property type="evidence" value="ECO:0007669"/>
    <property type="project" value="TreeGrafter"/>
</dbReference>
<dbReference type="NCBIfam" id="TIGR00738">
    <property type="entry name" value="rrf2_super"/>
    <property type="match status" value="1"/>
</dbReference>
<keyword evidence="2" id="KW-1185">Reference proteome</keyword>
<accession>A0A0L6U0B9</accession>
<dbReference type="EMBL" id="LGYO01000033">
    <property type="protein sequence ID" value="KNZ41270.1"/>
    <property type="molecule type" value="Genomic_DNA"/>
</dbReference>
<dbReference type="Pfam" id="PF02082">
    <property type="entry name" value="Rrf2"/>
    <property type="match status" value="1"/>
</dbReference>
<dbReference type="GO" id="GO:0003700">
    <property type="term" value="F:DNA-binding transcription factor activity"/>
    <property type="evidence" value="ECO:0007669"/>
    <property type="project" value="TreeGrafter"/>
</dbReference>
<dbReference type="RefSeq" id="WP_050740877.1">
    <property type="nucleotide sequence ID" value="NZ_LGYO01000033.1"/>
</dbReference>
<protein>
    <submittedName>
        <fullName evidence="1">Rrf2 family transcriptional regulator</fullName>
    </submittedName>
</protein>